<evidence type="ECO:0008006" key="4">
    <source>
        <dbReference type="Google" id="ProtNLM"/>
    </source>
</evidence>
<name>A0A517MTH3_9BACT</name>
<dbReference type="EMBL" id="CP036263">
    <property type="protein sequence ID" value="QDS98185.1"/>
    <property type="molecule type" value="Genomic_DNA"/>
</dbReference>
<feature type="chain" id="PRO_5021914531" description="PEP-CTERM protein-sorting domain-containing protein" evidence="1">
    <location>
        <begin position="26"/>
        <end position="316"/>
    </location>
</feature>
<evidence type="ECO:0000313" key="2">
    <source>
        <dbReference type="EMBL" id="QDS98185.1"/>
    </source>
</evidence>
<gene>
    <name evidence="2" type="ORF">HG15A2_14580</name>
</gene>
<keyword evidence="3" id="KW-1185">Reference proteome</keyword>
<dbReference type="RefSeq" id="WP_145059148.1">
    <property type="nucleotide sequence ID" value="NZ_CP036263.1"/>
</dbReference>
<keyword evidence="1" id="KW-0732">Signal</keyword>
<dbReference type="SUPFAM" id="SSF49899">
    <property type="entry name" value="Concanavalin A-like lectins/glucanases"/>
    <property type="match status" value="1"/>
</dbReference>
<dbReference type="KEGG" id="amob:HG15A2_14580"/>
<protein>
    <recommendedName>
        <fullName evidence="4">PEP-CTERM protein-sorting domain-containing protein</fullName>
    </recommendedName>
</protein>
<dbReference type="Gene3D" id="2.60.120.200">
    <property type="match status" value="1"/>
</dbReference>
<dbReference type="InterPro" id="IPR018247">
    <property type="entry name" value="EF_Hand_1_Ca_BS"/>
</dbReference>
<evidence type="ECO:0000256" key="1">
    <source>
        <dbReference type="SAM" id="SignalP"/>
    </source>
</evidence>
<evidence type="ECO:0000313" key="3">
    <source>
        <dbReference type="Proteomes" id="UP000319852"/>
    </source>
</evidence>
<organism evidence="2 3">
    <name type="scientific">Adhaeretor mobilis</name>
    <dbReference type="NCBI Taxonomy" id="1930276"/>
    <lineage>
        <taxon>Bacteria</taxon>
        <taxon>Pseudomonadati</taxon>
        <taxon>Planctomycetota</taxon>
        <taxon>Planctomycetia</taxon>
        <taxon>Pirellulales</taxon>
        <taxon>Lacipirellulaceae</taxon>
        <taxon>Adhaeretor</taxon>
    </lineage>
</organism>
<sequence length="316" mass="33313" precursor="true">MKPARTMGLMLVPVALLAVTSTAWSAVILSHSGADDPFFEGWDEIIDAGATAGPVIDDMGSGFDAWEVKNSSGTGKAGYFGTVALDATALADIATGGWSVRANLRIDDTTANGFDELLAPAPGFIMRLDEADHWVLLQLTTDSSGNPIAQLKGGTGLQNVSDEINISGSGYHTYDLRSQPMTTLADLYIDGSKVISDFDIENTVSFPDQFVWGNWATGLSGAGYWNSLELETAPAVIIDPVVPGDFDDDDDVDGADFLVWQRDLGDESSLSTWQTNYGSGVGLSVAASAVPEPSSFVLLILTGLGCLAPRKHPSIS</sequence>
<reference evidence="2 3" key="1">
    <citation type="submission" date="2019-02" db="EMBL/GenBank/DDBJ databases">
        <title>Deep-cultivation of Planctomycetes and their phenomic and genomic characterization uncovers novel biology.</title>
        <authorList>
            <person name="Wiegand S."/>
            <person name="Jogler M."/>
            <person name="Boedeker C."/>
            <person name="Pinto D."/>
            <person name="Vollmers J."/>
            <person name="Rivas-Marin E."/>
            <person name="Kohn T."/>
            <person name="Peeters S.H."/>
            <person name="Heuer A."/>
            <person name="Rast P."/>
            <person name="Oberbeckmann S."/>
            <person name="Bunk B."/>
            <person name="Jeske O."/>
            <person name="Meyerdierks A."/>
            <person name="Storesund J.E."/>
            <person name="Kallscheuer N."/>
            <person name="Luecker S."/>
            <person name="Lage O.M."/>
            <person name="Pohl T."/>
            <person name="Merkel B.J."/>
            <person name="Hornburger P."/>
            <person name="Mueller R.-W."/>
            <person name="Bruemmer F."/>
            <person name="Labrenz M."/>
            <person name="Spormann A.M."/>
            <person name="Op den Camp H."/>
            <person name="Overmann J."/>
            <person name="Amann R."/>
            <person name="Jetten M.S.M."/>
            <person name="Mascher T."/>
            <person name="Medema M.H."/>
            <person name="Devos D.P."/>
            <person name="Kaster A.-K."/>
            <person name="Ovreas L."/>
            <person name="Rohde M."/>
            <person name="Galperin M.Y."/>
            <person name="Jogler C."/>
        </authorList>
    </citation>
    <scope>NUCLEOTIDE SEQUENCE [LARGE SCALE GENOMIC DNA]</scope>
    <source>
        <strain evidence="2 3">HG15A2</strain>
    </source>
</reference>
<dbReference type="AlphaFoldDB" id="A0A517MTH3"/>
<dbReference type="OrthoDB" id="188512at2"/>
<dbReference type="PROSITE" id="PS00018">
    <property type="entry name" value="EF_HAND_1"/>
    <property type="match status" value="1"/>
</dbReference>
<dbReference type="Proteomes" id="UP000319852">
    <property type="component" value="Chromosome"/>
</dbReference>
<dbReference type="InterPro" id="IPR013320">
    <property type="entry name" value="ConA-like_dom_sf"/>
</dbReference>
<proteinExistence type="predicted"/>
<accession>A0A517MTH3</accession>
<feature type="signal peptide" evidence="1">
    <location>
        <begin position="1"/>
        <end position="25"/>
    </location>
</feature>